<accession>A0A497EZZ5</accession>
<proteinExistence type="inferred from homology"/>
<keyword evidence="3 5" id="KW-0648">Protein biosynthesis</keyword>
<dbReference type="NCBIfam" id="NF003082">
    <property type="entry name" value="PRK04012.1-1"/>
    <property type="match status" value="1"/>
</dbReference>
<evidence type="ECO:0000313" key="9">
    <source>
        <dbReference type="EMBL" id="RLE52776.1"/>
    </source>
</evidence>
<evidence type="ECO:0000256" key="3">
    <source>
        <dbReference type="ARBA" id="ARBA00022917"/>
    </source>
</evidence>
<organism evidence="9 10">
    <name type="scientific">Thermoproteota archaeon</name>
    <dbReference type="NCBI Taxonomy" id="2056631"/>
    <lineage>
        <taxon>Archaea</taxon>
        <taxon>Thermoproteota</taxon>
    </lineage>
</organism>
<dbReference type="InterPro" id="IPR006196">
    <property type="entry name" value="RNA-binding_domain_S1_IF1"/>
</dbReference>
<evidence type="ECO:0000256" key="1">
    <source>
        <dbReference type="ARBA" id="ARBA00007392"/>
    </source>
</evidence>
<protein>
    <recommendedName>
        <fullName evidence="5">Translation initiation factor 1A</fullName>
        <shortName evidence="5">aIF-1A</shortName>
    </recommendedName>
</protein>
<dbReference type="Pfam" id="PF01176">
    <property type="entry name" value="eIF-1a"/>
    <property type="match status" value="1"/>
</dbReference>
<comment type="function">
    <text evidence="4 5 7">Seems to be required for maximal rate of protein biosynthesis. Enhances ribosome dissociation into subunits and stabilizes the binding of the initiator Met-tRNA(I) to 40 S ribosomal subunits.</text>
</comment>
<name>A0A497EZZ5_9CREN</name>
<dbReference type="CDD" id="cd05793">
    <property type="entry name" value="S1_IF1A"/>
    <property type="match status" value="1"/>
</dbReference>
<evidence type="ECO:0000256" key="4">
    <source>
        <dbReference type="ARBA" id="ARBA00025502"/>
    </source>
</evidence>
<dbReference type="PANTHER" id="PTHR21668">
    <property type="entry name" value="EIF-1A"/>
    <property type="match status" value="1"/>
</dbReference>
<evidence type="ECO:0000256" key="5">
    <source>
        <dbReference type="HAMAP-Rule" id="MF_00216"/>
    </source>
</evidence>
<gene>
    <name evidence="9" type="primary">eif1A</name>
    <name evidence="5" type="synonym">eif1a</name>
    <name evidence="9" type="ORF">DRJ33_02855</name>
</gene>
<dbReference type="NCBIfam" id="NF003085">
    <property type="entry name" value="PRK04012.1-5"/>
    <property type="match status" value="1"/>
</dbReference>
<dbReference type="PROSITE" id="PS50832">
    <property type="entry name" value="S1_IF1_TYPE"/>
    <property type="match status" value="1"/>
</dbReference>
<feature type="domain" description="S1-like" evidence="8">
    <location>
        <begin position="10"/>
        <end position="83"/>
    </location>
</feature>
<dbReference type="InterPro" id="IPR012340">
    <property type="entry name" value="NA-bd_OB-fold"/>
</dbReference>
<dbReference type="NCBIfam" id="NF003084">
    <property type="entry name" value="PRK04012.1-3"/>
    <property type="match status" value="1"/>
</dbReference>
<evidence type="ECO:0000256" key="2">
    <source>
        <dbReference type="ARBA" id="ARBA00022540"/>
    </source>
</evidence>
<evidence type="ECO:0000256" key="6">
    <source>
        <dbReference type="RuleBase" id="RU004364"/>
    </source>
</evidence>
<keyword evidence="2 5" id="KW-0396">Initiation factor</keyword>
<sequence>MVREVKEEVQEARLPAEGEVVGVIVQLLGFDRVKVRCSDGKVRICRIPGKMKKKVWLKEGDVVLVAPWDFQADTRGDIILRYPRDKVKELEQLGYLK</sequence>
<comment type="similarity">
    <text evidence="1 5 6">Belongs to the eIF-1A family.</text>
</comment>
<dbReference type="NCBIfam" id="TIGR00523">
    <property type="entry name" value="eIF-1A"/>
    <property type="match status" value="1"/>
</dbReference>
<evidence type="ECO:0000256" key="7">
    <source>
        <dbReference type="RuleBase" id="RU004365"/>
    </source>
</evidence>
<dbReference type="InterPro" id="IPR018104">
    <property type="entry name" value="TIF_eIF-1A_CS"/>
</dbReference>
<dbReference type="PROSITE" id="PS01262">
    <property type="entry name" value="IF1A"/>
    <property type="match status" value="1"/>
</dbReference>
<dbReference type="Gene3D" id="2.40.50.140">
    <property type="entry name" value="Nucleic acid-binding proteins"/>
    <property type="match status" value="1"/>
</dbReference>
<evidence type="ECO:0000259" key="8">
    <source>
        <dbReference type="PROSITE" id="PS50832"/>
    </source>
</evidence>
<dbReference type="GO" id="GO:0003743">
    <property type="term" value="F:translation initiation factor activity"/>
    <property type="evidence" value="ECO:0007669"/>
    <property type="project" value="UniProtKB-UniRule"/>
</dbReference>
<dbReference type="SMART" id="SM00652">
    <property type="entry name" value="eIF1a"/>
    <property type="match status" value="1"/>
</dbReference>
<dbReference type="SUPFAM" id="SSF50249">
    <property type="entry name" value="Nucleic acid-binding proteins"/>
    <property type="match status" value="1"/>
</dbReference>
<reference evidence="9 10" key="1">
    <citation type="submission" date="2018-06" db="EMBL/GenBank/DDBJ databases">
        <title>Extensive metabolic versatility and redundancy in microbially diverse, dynamic hydrothermal sediments.</title>
        <authorList>
            <person name="Dombrowski N."/>
            <person name="Teske A."/>
            <person name="Baker B.J."/>
        </authorList>
    </citation>
    <scope>NUCLEOTIDE SEQUENCE [LARGE SCALE GENOMIC DNA]</scope>
    <source>
        <strain evidence="9">B34_G17</strain>
    </source>
</reference>
<dbReference type="InterPro" id="IPR001253">
    <property type="entry name" value="TIF_eIF-1A"/>
</dbReference>
<dbReference type="EMBL" id="QMQX01000036">
    <property type="protein sequence ID" value="RLE52776.1"/>
    <property type="molecule type" value="Genomic_DNA"/>
</dbReference>
<dbReference type="HAMAP" id="MF_00216">
    <property type="entry name" value="aIF_1A"/>
    <property type="match status" value="1"/>
</dbReference>
<dbReference type="Proteomes" id="UP000272051">
    <property type="component" value="Unassembled WGS sequence"/>
</dbReference>
<dbReference type="GO" id="GO:0003723">
    <property type="term" value="F:RNA binding"/>
    <property type="evidence" value="ECO:0007669"/>
    <property type="project" value="InterPro"/>
</dbReference>
<comment type="caution">
    <text evidence="9">The sequence shown here is derived from an EMBL/GenBank/DDBJ whole genome shotgun (WGS) entry which is preliminary data.</text>
</comment>
<dbReference type="AlphaFoldDB" id="A0A497EZZ5"/>
<evidence type="ECO:0000313" key="10">
    <source>
        <dbReference type="Proteomes" id="UP000272051"/>
    </source>
</evidence>